<keyword evidence="7" id="KW-1185">Reference proteome</keyword>
<dbReference type="InterPro" id="IPR004805">
    <property type="entry name" value="DnaE2/DnaE/PolC"/>
</dbReference>
<proteinExistence type="predicted"/>
<gene>
    <name evidence="6" type="ORF">SEA_C3PO_43</name>
</gene>
<accession>A0A2H4P8G0</accession>
<dbReference type="Pfam" id="PF07733">
    <property type="entry name" value="DNA_pol3_alpha"/>
    <property type="match status" value="1"/>
</dbReference>
<dbReference type="InterPro" id="IPR011708">
    <property type="entry name" value="DNA_pol3_alpha_NTPase_dom"/>
</dbReference>
<reference evidence="6 7" key="1">
    <citation type="submission" date="2017-10" db="EMBL/GenBank/DDBJ databases">
        <authorList>
            <person name="Almansoob K.M."/>
            <person name="Barra A."/>
            <person name="Canlas S.M."/>
            <person name="Chawla N."/>
            <person name="Johnson B.N."/>
            <person name="Kuhl M.D."/>
            <person name="Lin J.Y."/>
            <person name="Patel D.V."/>
            <person name="Reddy A.G."/>
            <person name="Sobol L."/>
            <person name="Solorzano-Papili D."/>
            <person name="Monti D.L."/>
            <person name="Stoner T.H."/>
            <person name="Garlena R.A."/>
            <person name="Russell D.A."/>
            <person name="Pope W.H."/>
            <person name="Jacobs-Sera D."/>
            <person name="Hatfull G.F."/>
        </authorList>
    </citation>
    <scope>NUCLEOTIDE SEQUENCE [LARGE SCALE GENOMIC DNA]</scope>
</reference>
<dbReference type="EMBL" id="MG198776">
    <property type="protein sequence ID" value="ATW58522.1"/>
    <property type="molecule type" value="Genomic_DNA"/>
</dbReference>
<dbReference type="Pfam" id="PF17657">
    <property type="entry name" value="DNA_pol3_finger"/>
    <property type="match status" value="1"/>
</dbReference>
<evidence type="ECO:0000259" key="5">
    <source>
        <dbReference type="SMART" id="SM00481"/>
    </source>
</evidence>
<keyword evidence="2" id="KW-0548">Nucleotidyltransferase</keyword>
<evidence type="ECO:0000256" key="3">
    <source>
        <dbReference type="ARBA" id="ARBA00022705"/>
    </source>
</evidence>
<dbReference type="GO" id="GO:0006260">
    <property type="term" value="P:DNA replication"/>
    <property type="evidence" value="ECO:0007669"/>
    <property type="project" value="UniProtKB-KW"/>
</dbReference>
<protein>
    <submittedName>
        <fullName evidence="6">DNA polymerase III alpha subunit</fullName>
    </submittedName>
</protein>
<evidence type="ECO:0000256" key="4">
    <source>
        <dbReference type="ARBA" id="ARBA00022932"/>
    </source>
</evidence>
<keyword evidence="1" id="KW-0808">Transferase</keyword>
<dbReference type="GO" id="GO:0008408">
    <property type="term" value="F:3'-5' exonuclease activity"/>
    <property type="evidence" value="ECO:0007669"/>
    <property type="project" value="InterPro"/>
</dbReference>
<dbReference type="InterPro" id="IPR040982">
    <property type="entry name" value="DNA_pol3_finger"/>
</dbReference>
<dbReference type="InterPro" id="IPR016195">
    <property type="entry name" value="Pol/histidinol_Pase-like"/>
</dbReference>
<dbReference type="Pfam" id="PF02811">
    <property type="entry name" value="PHP"/>
    <property type="match status" value="1"/>
</dbReference>
<dbReference type="GO" id="GO:0003887">
    <property type="term" value="F:DNA-directed DNA polymerase activity"/>
    <property type="evidence" value="ECO:0007669"/>
    <property type="project" value="UniProtKB-KW"/>
</dbReference>
<dbReference type="PANTHER" id="PTHR32294">
    <property type="entry name" value="DNA POLYMERASE III SUBUNIT ALPHA"/>
    <property type="match status" value="1"/>
</dbReference>
<dbReference type="Proteomes" id="UP000241822">
    <property type="component" value="Segment"/>
</dbReference>
<sequence length="1097" mass="122449">MKFISLHTHTSFSYGDGHKLPEDHVKRVKDLGMDAMALTEHGNTSSHVQFEKAAQKHGIKPIFGVEAYVAPPNTKAKFHQTILAMNENGYRQLNRLVTRSYSEGFFHYPTIHQDWLLDPELTSDLIILSGCADSWLSCTLAGGKSLGDRLVDTVSLDDQLSELLNAGKDEEYDRLGDAVYERFQDGLSLAKTFQEVYGDRYYLEVQLFDNYARTRYLNQKIEEIHQVTGIPIVATADVHYPHPEDWEVQRLSNAIQWKKSVDDLAKNRDYEAGKAAYPLSDQEVVQRLRATGLADNTIKAAILTTREVAARCNVTLPKTSPVRYSESDGTDQEAQRILKKRIMDGIAFRKETSDTFAKDFAEREDEYKARVKKELDVILPKGFSDYFLVNEQVIGWAKNNGIAVGPGRGSAASSLICYLLRLTEINPMEFPQMVFERFLDPGREDDPDIDTDYQDDRRNEVFEYMREIYGEENVGNIGNFSRFRGRTAVKSAGKALQVPFSDTETFANLIGTPAFGDPREFDSAEDAASSFEEAGRVVMEYPDMRLAYRLEGDMRGLGIHAAGMVISNDPISETCAIYRRKKSNGDEAEVIAYDKRDAGYLKMLKLDCLGLLTMTIVAHVIDMVDELDLDVLYNLPRDDEKVLKAFADDDLTGIFQFEGRSTRGIVKDIFLGKNRTPTFMQLADINALSRPGSLSSGMTRQYISVENGGSRKSIHPVVDEILGETNGCLVYQEQVMKIGSQFGGLDDSEIGRLRKIIGAKQAGGAFDAFWAKFRDGAKELHGAEESKAKEVWDYMAASASYLFNVSHAISYALVAYWTMYLKVYYPAEFFAASLRSAAKKGKQKGKADPQLLLLQDAAAHGLTISPPTIFSEVSWSPNEERTGLQAGFTQIPRVGERLAIRMIETREESSLDREAQAAKGWDLFVEDTPGFGEKAKETAMQMQQSLDPFDINLTNDATYSVIQAIEEGSIPLSHPDATSASIPKQEGEYVTYIGHVVTVKIIDHLAEMRQRENLTQQEILDKVDSPELAIKAKIICADPGGTEVHVNVSRFRYPNLADEISEIQSKGVYVVHAEGIANAGFGPAVQAHTLTTIQLEE</sequence>
<evidence type="ECO:0000313" key="7">
    <source>
        <dbReference type="Proteomes" id="UP000241822"/>
    </source>
</evidence>
<keyword evidence="3" id="KW-0235">DNA replication</keyword>
<dbReference type="SUPFAM" id="SSF89550">
    <property type="entry name" value="PHP domain-like"/>
    <property type="match status" value="1"/>
</dbReference>
<dbReference type="NCBIfam" id="TIGR00594">
    <property type="entry name" value="polc"/>
    <property type="match status" value="1"/>
</dbReference>
<name>A0A2H4P8G0_9CAUD</name>
<dbReference type="InterPro" id="IPR003141">
    <property type="entry name" value="Pol/His_phosphatase_N"/>
</dbReference>
<evidence type="ECO:0000256" key="2">
    <source>
        <dbReference type="ARBA" id="ARBA00022695"/>
    </source>
</evidence>
<keyword evidence="4" id="KW-0239">DNA-directed DNA polymerase</keyword>
<evidence type="ECO:0000313" key="6">
    <source>
        <dbReference type="EMBL" id="ATW58522.1"/>
    </source>
</evidence>
<dbReference type="Gene3D" id="3.20.20.140">
    <property type="entry name" value="Metal-dependent hydrolases"/>
    <property type="match status" value="1"/>
</dbReference>
<organism evidence="6 7">
    <name type="scientific">Corynebacterium phage C3PO</name>
    <dbReference type="NCBI Taxonomy" id="2047868"/>
    <lineage>
        <taxon>Viruses</taxon>
        <taxon>Duplodnaviria</taxon>
        <taxon>Heunggongvirae</taxon>
        <taxon>Uroviricota</taxon>
        <taxon>Caudoviricetes</taxon>
        <taxon>Zierdtviridae</taxon>
        <taxon>Toshachvirinae</taxon>
        <taxon>Ceetrepovirus</taxon>
        <taxon>Ceetrepovirus C3PO</taxon>
        <taxon>Corynebacterium virus C3PO</taxon>
    </lineage>
</organism>
<dbReference type="InterPro" id="IPR004013">
    <property type="entry name" value="PHP_dom"/>
</dbReference>
<evidence type="ECO:0000256" key="1">
    <source>
        <dbReference type="ARBA" id="ARBA00022679"/>
    </source>
</evidence>
<feature type="domain" description="Polymerase/histidinol phosphatase N-terminal" evidence="5">
    <location>
        <begin position="4"/>
        <end position="71"/>
    </location>
</feature>
<dbReference type="SMART" id="SM00481">
    <property type="entry name" value="POLIIIAc"/>
    <property type="match status" value="1"/>
</dbReference>